<accession>A0A1Y6CH77</accession>
<organism evidence="1 2">
    <name type="scientific">Pseudobacteriovorax antillogorgiicola</name>
    <dbReference type="NCBI Taxonomy" id="1513793"/>
    <lineage>
        <taxon>Bacteria</taxon>
        <taxon>Pseudomonadati</taxon>
        <taxon>Bdellovibrionota</taxon>
        <taxon>Oligoflexia</taxon>
        <taxon>Oligoflexales</taxon>
        <taxon>Pseudobacteriovoracaceae</taxon>
        <taxon>Pseudobacteriovorax</taxon>
    </lineage>
</organism>
<dbReference type="Proteomes" id="UP000192907">
    <property type="component" value="Unassembled WGS sequence"/>
</dbReference>
<name>A0A1Y6CH77_9BACT</name>
<dbReference type="PANTHER" id="PTHR36057">
    <property type="match status" value="1"/>
</dbReference>
<dbReference type="PANTHER" id="PTHR36057:SF1">
    <property type="entry name" value="LIPOPROTEIN LIPID ATTACHMENT SITE-LIKE PROTEIN, PUTATIVE (DUF1223)-RELATED"/>
    <property type="match status" value="1"/>
</dbReference>
<dbReference type="InterPro" id="IPR010634">
    <property type="entry name" value="DUF1223"/>
</dbReference>
<gene>
    <name evidence="1" type="ORF">SAMN06296036_12116</name>
</gene>
<sequence>MVLLGIFFIPSPAKAQVYESRQFTPLVELFTSEGCSSCPPAENWMFQIGKNQSLFKTFNAIEFHVDYWDYLGWKDPFSHKLFSKRQRDYVRQKYMDSVATPTVLVQGKAFYGWRRQQPLPKAKQASLPIKVVQNGDQFKVSVILPKSDKRQLLAHGSYLSRQLTSKVSHGENAGRTLNHDLIALSLSTKPLQSSKDGWQTVLNLKENRVAPHVKQRAFVIWISEAGRQMPLQSIGAMLPQKSTRKSLK</sequence>
<dbReference type="InterPro" id="IPR036249">
    <property type="entry name" value="Thioredoxin-like_sf"/>
</dbReference>
<dbReference type="EMBL" id="FWZT01000021">
    <property type="protein sequence ID" value="SMF62002.1"/>
    <property type="molecule type" value="Genomic_DNA"/>
</dbReference>
<evidence type="ECO:0000313" key="2">
    <source>
        <dbReference type="Proteomes" id="UP000192907"/>
    </source>
</evidence>
<dbReference type="SUPFAM" id="SSF52833">
    <property type="entry name" value="Thioredoxin-like"/>
    <property type="match status" value="1"/>
</dbReference>
<dbReference type="Pfam" id="PF06764">
    <property type="entry name" value="DUF1223"/>
    <property type="match status" value="1"/>
</dbReference>
<dbReference type="STRING" id="1513793.SAMN06296036_12116"/>
<dbReference type="AlphaFoldDB" id="A0A1Y6CH77"/>
<reference evidence="2" key="1">
    <citation type="submission" date="2017-04" db="EMBL/GenBank/DDBJ databases">
        <authorList>
            <person name="Varghese N."/>
            <person name="Submissions S."/>
        </authorList>
    </citation>
    <scope>NUCLEOTIDE SEQUENCE [LARGE SCALE GENOMIC DNA]</scope>
    <source>
        <strain evidence="2">RKEM611</strain>
    </source>
</reference>
<evidence type="ECO:0008006" key="3">
    <source>
        <dbReference type="Google" id="ProtNLM"/>
    </source>
</evidence>
<proteinExistence type="predicted"/>
<keyword evidence="2" id="KW-1185">Reference proteome</keyword>
<evidence type="ECO:0000313" key="1">
    <source>
        <dbReference type="EMBL" id="SMF62002.1"/>
    </source>
</evidence>
<protein>
    <recommendedName>
        <fullName evidence="3">DUF1223 domain-containing protein</fullName>
    </recommendedName>
</protein>